<dbReference type="InterPro" id="IPR012349">
    <property type="entry name" value="Split_barrel_FMN-bd"/>
</dbReference>
<dbReference type="AlphaFoldDB" id="A0A6N7YKH3"/>
<gene>
    <name evidence="1" type="ORF">GKO32_05400</name>
</gene>
<protein>
    <recommendedName>
        <fullName evidence="3">Pyridoxamine 5'-phosphate oxidase family protein</fullName>
    </recommendedName>
</protein>
<dbReference type="EMBL" id="WMBA01000005">
    <property type="protein sequence ID" value="MTD53415.1"/>
    <property type="molecule type" value="Genomic_DNA"/>
</dbReference>
<evidence type="ECO:0008006" key="3">
    <source>
        <dbReference type="Google" id="ProtNLM"/>
    </source>
</evidence>
<proteinExistence type="predicted"/>
<name>A0A6N7YKH3_9PSEU</name>
<accession>A0A6N7YKH3</accession>
<reference evidence="1 2" key="1">
    <citation type="submission" date="2019-11" db="EMBL/GenBank/DDBJ databases">
        <title>Draft genome of Amycolatopsis RM579.</title>
        <authorList>
            <person name="Duangmal K."/>
            <person name="Mingma R."/>
        </authorList>
    </citation>
    <scope>NUCLEOTIDE SEQUENCE [LARGE SCALE GENOMIC DNA]</scope>
    <source>
        <strain evidence="1 2">RM579</strain>
    </source>
</reference>
<evidence type="ECO:0000313" key="2">
    <source>
        <dbReference type="Proteomes" id="UP000440096"/>
    </source>
</evidence>
<dbReference type="Proteomes" id="UP000440096">
    <property type="component" value="Unassembled WGS sequence"/>
</dbReference>
<dbReference type="RefSeq" id="WP_154755649.1">
    <property type="nucleotide sequence ID" value="NZ_WMBA01000005.1"/>
</dbReference>
<comment type="caution">
    <text evidence="1">The sequence shown here is derived from an EMBL/GenBank/DDBJ whole genome shotgun (WGS) entry which is preliminary data.</text>
</comment>
<organism evidence="1 2">
    <name type="scientific">Amycolatopsis pithecellobii</name>
    <dbReference type="NCBI Taxonomy" id="664692"/>
    <lineage>
        <taxon>Bacteria</taxon>
        <taxon>Bacillati</taxon>
        <taxon>Actinomycetota</taxon>
        <taxon>Actinomycetes</taxon>
        <taxon>Pseudonocardiales</taxon>
        <taxon>Pseudonocardiaceae</taxon>
        <taxon>Amycolatopsis</taxon>
    </lineage>
</organism>
<keyword evidence="2" id="KW-1185">Reference proteome</keyword>
<dbReference type="Gene3D" id="2.30.110.10">
    <property type="entry name" value="Electron Transport, Fmn-binding Protein, Chain A"/>
    <property type="match status" value="1"/>
</dbReference>
<sequence length="139" mass="15023">MAANRLEATTHAEPAKTLTHGECVRLIRSPVRYRPVLAAIDGQEPVPLSCFVLDDGDLLVPAGRDRTLIRRASGRPVAITVTERNLHAPGGWTVTGIGLARPLVAAERPDPLPRATTREDFDTGLRVVIARFTGATDVR</sequence>
<dbReference type="OrthoDB" id="3627140at2"/>
<evidence type="ECO:0000313" key="1">
    <source>
        <dbReference type="EMBL" id="MTD53415.1"/>
    </source>
</evidence>